<dbReference type="InterPro" id="IPR000415">
    <property type="entry name" value="Nitroreductase-like"/>
</dbReference>
<dbReference type="InterPro" id="IPR050627">
    <property type="entry name" value="Nitroreductase/BluB"/>
</dbReference>
<dbReference type="EMBL" id="BAAAGX010000003">
    <property type="protein sequence ID" value="GAA0222899.1"/>
    <property type="molecule type" value="Genomic_DNA"/>
</dbReference>
<feature type="domain" description="Nitroreductase" evidence="2">
    <location>
        <begin position="122"/>
        <end position="304"/>
    </location>
</feature>
<sequence>MTTPGVSLLDAERFADLVALGTRAPSLHNTQPWLFHRRGDAVELLADPARVLPATDPSGWGQRIAIGAAAYNVRLGYALLGWRAETEPYPEPGESHLLARVHPVAEHRITPAERIVADAIPRRHTNRRPYLEARVPDETLAALVRAADEESCRLSVLDAQAVGEASELIRDADEKLERRSGYAEERHRWSREAGGPADGVRWDRLTGRSHPDERLRRRDFGAPATSSDRRYESDPCLAVLTSSGSSRYDELRAGQALQHVLLRATAAGLTSSLYSQPIEVDAARQKLSSVCGGGTPQMVVRVGYGLAHGPTPRRPADEVIR</sequence>
<feature type="region of interest" description="Disordered" evidence="1">
    <location>
        <begin position="213"/>
        <end position="232"/>
    </location>
</feature>
<evidence type="ECO:0000256" key="1">
    <source>
        <dbReference type="SAM" id="MobiDB-lite"/>
    </source>
</evidence>
<feature type="region of interest" description="Disordered" evidence="1">
    <location>
        <begin position="187"/>
        <end position="206"/>
    </location>
</feature>
<gene>
    <name evidence="3" type="ORF">GCM10009539_05130</name>
</gene>
<evidence type="ECO:0000313" key="4">
    <source>
        <dbReference type="Proteomes" id="UP001500967"/>
    </source>
</evidence>
<evidence type="ECO:0000313" key="3">
    <source>
        <dbReference type="EMBL" id="GAA0222899.1"/>
    </source>
</evidence>
<keyword evidence="4" id="KW-1185">Reference proteome</keyword>
<dbReference type="Gene3D" id="3.40.109.10">
    <property type="entry name" value="NADH Oxidase"/>
    <property type="match status" value="1"/>
</dbReference>
<protein>
    <recommendedName>
        <fullName evidence="2">Nitroreductase domain-containing protein</fullName>
    </recommendedName>
</protein>
<dbReference type="SUPFAM" id="SSF55469">
    <property type="entry name" value="FMN-dependent nitroreductase-like"/>
    <property type="match status" value="2"/>
</dbReference>
<dbReference type="InterPro" id="IPR029479">
    <property type="entry name" value="Nitroreductase"/>
</dbReference>
<organism evidence="3 4">
    <name type="scientific">Cryptosporangium japonicum</name>
    <dbReference type="NCBI Taxonomy" id="80872"/>
    <lineage>
        <taxon>Bacteria</taxon>
        <taxon>Bacillati</taxon>
        <taxon>Actinomycetota</taxon>
        <taxon>Actinomycetes</taxon>
        <taxon>Cryptosporangiales</taxon>
        <taxon>Cryptosporangiaceae</taxon>
        <taxon>Cryptosporangium</taxon>
    </lineage>
</organism>
<name>A0ABP3D453_9ACTN</name>
<dbReference type="PANTHER" id="PTHR23026">
    <property type="entry name" value="NADPH NITROREDUCTASE"/>
    <property type="match status" value="1"/>
</dbReference>
<dbReference type="Pfam" id="PF00881">
    <property type="entry name" value="Nitroreductase"/>
    <property type="match status" value="1"/>
</dbReference>
<evidence type="ECO:0000259" key="2">
    <source>
        <dbReference type="Pfam" id="PF00881"/>
    </source>
</evidence>
<reference evidence="4" key="1">
    <citation type="journal article" date="2019" name="Int. J. Syst. Evol. Microbiol.">
        <title>The Global Catalogue of Microorganisms (GCM) 10K type strain sequencing project: providing services to taxonomists for standard genome sequencing and annotation.</title>
        <authorList>
            <consortium name="The Broad Institute Genomics Platform"/>
            <consortium name="The Broad Institute Genome Sequencing Center for Infectious Disease"/>
            <person name="Wu L."/>
            <person name="Ma J."/>
        </authorList>
    </citation>
    <scope>NUCLEOTIDE SEQUENCE [LARGE SCALE GENOMIC DNA]</scope>
    <source>
        <strain evidence="4">JCM 10425</strain>
    </source>
</reference>
<accession>A0ABP3D453</accession>
<comment type="caution">
    <text evidence="3">The sequence shown here is derived from an EMBL/GenBank/DDBJ whole genome shotgun (WGS) entry which is preliminary data.</text>
</comment>
<dbReference type="RefSeq" id="WP_344647075.1">
    <property type="nucleotide sequence ID" value="NZ_BAAAGX010000003.1"/>
</dbReference>
<dbReference type="PANTHER" id="PTHR23026:SF123">
    <property type="entry name" value="NAD(P)H NITROREDUCTASE RV3131-RELATED"/>
    <property type="match status" value="1"/>
</dbReference>
<dbReference type="Proteomes" id="UP001500967">
    <property type="component" value="Unassembled WGS sequence"/>
</dbReference>
<proteinExistence type="predicted"/>
<dbReference type="NCBIfam" id="NF047509">
    <property type="entry name" value="Rv3131_FMN_oxido"/>
    <property type="match status" value="1"/>
</dbReference>